<gene>
    <name evidence="1" type="ORF">I7I53_02343</name>
</gene>
<reference evidence="1" key="1">
    <citation type="submission" date="2021-01" db="EMBL/GenBank/DDBJ databases">
        <title>Chromosome-level genome assembly of a human fungal pathogen reveals clustering of transcriptionally co-regulated genes.</title>
        <authorList>
            <person name="Voorhies M."/>
            <person name="Cohen S."/>
            <person name="Shea T.P."/>
            <person name="Petrus S."/>
            <person name="Munoz J.F."/>
            <person name="Poplawski S."/>
            <person name="Goldman W.E."/>
            <person name="Michael T."/>
            <person name="Cuomo C.A."/>
            <person name="Sil A."/>
            <person name="Beyhan S."/>
        </authorList>
    </citation>
    <scope>NUCLEOTIDE SEQUENCE</scope>
    <source>
        <strain evidence="1">H88</strain>
    </source>
</reference>
<organism evidence="1 2">
    <name type="scientific">Ajellomyces capsulatus (strain H88)</name>
    <name type="common">Darling's disease fungus</name>
    <name type="synonym">Histoplasma capsulatum</name>
    <dbReference type="NCBI Taxonomy" id="544711"/>
    <lineage>
        <taxon>Eukaryota</taxon>
        <taxon>Fungi</taxon>
        <taxon>Dikarya</taxon>
        <taxon>Ascomycota</taxon>
        <taxon>Pezizomycotina</taxon>
        <taxon>Eurotiomycetes</taxon>
        <taxon>Eurotiomycetidae</taxon>
        <taxon>Onygenales</taxon>
        <taxon>Ajellomycetaceae</taxon>
        <taxon>Histoplasma</taxon>
    </lineage>
</organism>
<dbReference type="VEuPathDB" id="FungiDB:I7I53_02343"/>
<dbReference type="SUPFAM" id="SSF52047">
    <property type="entry name" value="RNI-like"/>
    <property type="match status" value="1"/>
</dbReference>
<evidence type="ECO:0000313" key="1">
    <source>
        <dbReference type="EMBL" id="QSS54702.1"/>
    </source>
</evidence>
<name>A0A8A1LRR0_AJEC8</name>
<dbReference type="Proteomes" id="UP000663419">
    <property type="component" value="Chromosome 3"/>
</dbReference>
<sequence>MASLLDLPDFLLEEVIEMAIRSFNFSVSYRSTPQMDRVINGRFSVSLALLLTSRRVNALTTRILLLRGNFRVYSVRDLQRFFDMLEHGKLSFVRRINISLSNINSDKDFAEDTVTAENVFEQCISLINRLSSNLRELRLHRSFFDKHSFWDTNPAECNRVHRIFAEALQRFSDLETLVFSFDPHSLPLFLLFSPNDPIVESGVTGYASIPQRPMFPRLQALHLYGCLPAHTRAQHLSEVLSERNLPALLELNFCYILHRPQSDDGFEWILTPEVILNMHPLVEFRWVTDCDARGLGTSVPHPPPTKDHLVALQKKHGHTLRWLIMQYGYWLREISEPATFVFTADDVETFLRDLDLERVVITVPHINLCLVRSCPPQNRSWKHLFCRD</sequence>
<dbReference type="AlphaFoldDB" id="A0A8A1LRR0"/>
<accession>A0A8A1LRR0</accession>
<dbReference type="EMBL" id="CP069104">
    <property type="protein sequence ID" value="QSS54702.1"/>
    <property type="molecule type" value="Genomic_DNA"/>
</dbReference>
<evidence type="ECO:0000313" key="2">
    <source>
        <dbReference type="Proteomes" id="UP000663419"/>
    </source>
</evidence>
<protein>
    <submittedName>
        <fullName evidence="1">Uncharacterized protein</fullName>
    </submittedName>
</protein>
<proteinExistence type="predicted"/>